<dbReference type="OrthoDB" id="46121at2157"/>
<dbReference type="GO" id="GO:0046872">
    <property type="term" value="F:metal ion binding"/>
    <property type="evidence" value="ECO:0007669"/>
    <property type="project" value="UniProtKB-KW"/>
</dbReference>
<proteinExistence type="predicted"/>
<keyword evidence="4" id="KW-0862">Zinc</keyword>
<dbReference type="Pfam" id="PF02633">
    <property type="entry name" value="Creatininase"/>
    <property type="match status" value="1"/>
</dbReference>
<keyword evidence="3 5" id="KW-0378">Hydrolase</keyword>
<evidence type="ECO:0000256" key="3">
    <source>
        <dbReference type="ARBA" id="ARBA00022801"/>
    </source>
</evidence>
<comment type="cofactor">
    <cofactor evidence="1">
        <name>Zn(2+)</name>
        <dbReference type="ChEBI" id="CHEBI:29105"/>
    </cofactor>
</comment>
<organism evidence="5 6">
    <name type="scientific">Methanonatronarchaeum thermophilum</name>
    <dbReference type="NCBI Taxonomy" id="1927129"/>
    <lineage>
        <taxon>Archaea</taxon>
        <taxon>Methanobacteriati</taxon>
        <taxon>Methanobacteriota</taxon>
        <taxon>Methanonatronarchaeia</taxon>
        <taxon>Methanonatronarchaeales</taxon>
        <taxon>Methanonatronarchaeaceae</taxon>
        <taxon>Methanonatronarchaeum</taxon>
    </lineage>
</organism>
<dbReference type="PANTHER" id="PTHR35005:SF1">
    <property type="entry name" value="2-AMINO-5-FORMYLAMINO-6-RIBOSYLAMINOPYRIMIDIN-4(3H)-ONE 5'-MONOPHOSPHATE DEFORMYLASE"/>
    <property type="match status" value="1"/>
</dbReference>
<dbReference type="InterPro" id="IPR024087">
    <property type="entry name" value="Creatininase-like_sf"/>
</dbReference>
<dbReference type="InterPro" id="IPR003785">
    <property type="entry name" value="Creatininase/forma_Hydrolase"/>
</dbReference>
<dbReference type="PANTHER" id="PTHR35005">
    <property type="entry name" value="3-DEHYDRO-SCYLLO-INOSOSE HYDROLASE"/>
    <property type="match status" value="1"/>
</dbReference>
<dbReference type="AlphaFoldDB" id="A0A1Y3GCA1"/>
<accession>A0A1Y3GCA1</accession>
<name>A0A1Y3GCA1_9EURY</name>
<evidence type="ECO:0000313" key="5">
    <source>
        <dbReference type="EMBL" id="OUJ19082.1"/>
    </source>
</evidence>
<dbReference type="EMBL" id="MRZU01000003">
    <property type="protein sequence ID" value="OUJ19082.1"/>
    <property type="molecule type" value="Genomic_DNA"/>
</dbReference>
<evidence type="ECO:0000313" key="6">
    <source>
        <dbReference type="Proteomes" id="UP000195137"/>
    </source>
</evidence>
<evidence type="ECO:0000256" key="1">
    <source>
        <dbReference type="ARBA" id="ARBA00001947"/>
    </source>
</evidence>
<dbReference type="SUPFAM" id="SSF102215">
    <property type="entry name" value="Creatininase"/>
    <property type="match status" value="1"/>
</dbReference>
<dbReference type="Gene3D" id="3.40.50.10310">
    <property type="entry name" value="Creatininase"/>
    <property type="match status" value="1"/>
</dbReference>
<reference evidence="5 6" key="1">
    <citation type="submission" date="2016-12" db="EMBL/GenBank/DDBJ databases">
        <title>Discovery of methanogenic haloarchaea.</title>
        <authorList>
            <person name="Sorokin D.Y."/>
            <person name="Makarova K.S."/>
            <person name="Abbas B."/>
            <person name="Ferrer M."/>
            <person name="Golyshin P.N."/>
        </authorList>
    </citation>
    <scope>NUCLEOTIDE SEQUENCE [LARGE SCALE GENOMIC DNA]</scope>
    <source>
        <strain evidence="5">AMET1</strain>
    </source>
</reference>
<dbReference type="GO" id="GO:0009231">
    <property type="term" value="P:riboflavin biosynthetic process"/>
    <property type="evidence" value="ECO:0007669"/>
    <property type="project" value="TreeGrafter"/>
</dbReference>
<comment type="caution">
    <text evidence="5">The sequence shown here is derived from an EMBL/GenBank/DDBJ whole genome shotgun (WGS) entry which is preliminary data.</text>
</comment>
<sequence length="248" mass="27189">METQRKVKIEEMTTQEIEKAIKNGIETALIMVGSTEQHGPHLPTSTDALIGEILGEKIAQKTNALMAPTIQVGCSDHHMDFKGTITIKPQTLMNLITDYCTSLSKQGFKNIAIISTHGGNCAPVTTIAPEISKKLDKTKIIPLSSFEKHIQIWTEATKNHGIKPGEINHAGAAETSILLAEYPELIDKQKIKKGYTGEINSSSIFTQGLKSYTKTGVLGNPEKATKKIGKKIIKDSVEYFSKEIKKQT</sequence>
<evidence type="ECO:0000256" key="4">
    <source>
        <dbReference type="ARBA" id="ARBA00022833"/>
    </source>
</evidence>
<evidence type="ECO:0000256" key="2">
    <source>
        <dbReference type="ARBA" id="ARBA00022723"/>
    </source>
</evidence>
<protein>
    <submittedName>
        <fullName evidence="5">Fe(2+)-dependent formamide hydrolase involved in riboflavin and F420 biosynthesis ArfB</fullName>
    </submittedName>
</protein>
<dbReference type="GO" id="GO:0016811">
    <property type="term" value="F:hydrolase activity, acting on carbon-nitrogen (but not peptide) bonds, in linear amides"/>
    <property type="evidence" value="ECO:0007669"/>
    <property type="project" value="TreeGrafter"/>
</dbReference>
<keyword evidence="6" id="KW-1185">Reference proteome</keyword>
<keyword evidence="2" id="KW-0479">Metal-binding</keyword>
<gene>
    <name evidence="5" type="ORF">AMET1_0734</name>
</gene>
<dbReference type="Proteomes" id="UP000195137">
    <property type="component" value="Unassembled WGS sequence"/>
</dbReference>
<dbReference type="RefSeq" id="WP_086637124.1">
    <property type="nucleotide sequence ID" value="NZ_MRZU01000003.1"/>
</dbReference>